<dbReference type="Pfam" id="PF13558">
    <property type="entry name" value="SbcC_Walker_B"/>
    <property type="match status" value="1"/>
</dbReference>
<comment type="caution">
    <text evidence="7">The sequence shown here is derived from an EMBL/GenBank/DDBJ whole genome shotgun (WGS) entry which is preliminary data.</text>
</comment>
<dbReference type="PANTHER" id="PTHR32114">
    <property type="entry name" value="ABC TRANSPORTER ABCH.3"/>
    <property type="match status" value="1"/>
</dbReference>
<evidence type="ECO:0000256" key="1">
    <source>
        <dbReference type="ARBA" id="ARBA00006930"/>
    </source>
</evidence>
<gene>
    <name evidence="7" type="ORF">ENR15_21980</name>
</gene>
<evidence type="ECO:0000256" key="5">
    <source>
        <dbReference type="SAM" id="MobiDB-lite"/>
    </source>
</evidence>
<evidence type="ECO:0000256" key="2">
    <source>
        <dbReference type="ARBA" id="ARBA00011322"/>
    </source>
</evidence>
<dbReference type="GO" id="GO:0016887">
    <property type="term" value="F:ATP hydrolysis activity"/>
    <property type="evidence" value="ECO:0007669"/>
    <property type="project" value="InterPro"/>
</dbReference>
<dbReference type="Pfam" id="PF13476">
    <property type="entry name" value="AAA_23"/>
    <property type="match status" value="1"/>
</dbReference>
<feature type="domain" description="Rad50/SbcC-type AAA" evidence="6">
    <location>
        <begin position="26"/>
        <end position="227"/>
    </location>
</feature>
<dbReference type="InterPro" id="IPR027417">
    <property type="entry name" value="P-loop_NTPase"/>
</dbReference>
<proteinExistence type="inferred from homology"/>
<dbReference type="EMBL" id="DSPX01000224">
    <property type="protein sequence ID" value="HGG03231.1"/>
    <property type="molecule type" value="Genomic_DNA"/>
</dbReference>
<accession>A0A7C3VT64</accession>
<evidence type="ECO:0000259" key="6">
    <source>
        <dbReference type="Pfam" id="PF13476"/>
    </source>
</evidence>
<evidence type="ECO:0000256" key="3">
    <source>
        <dbReference type="ARBA" id="ARBA00013368"/>
    </source>
</evidence>
<dbReference type="AlphaFoldDB" id="A0A7C3VT64"/>
<dbReference type="SUPFAM" id="SSF52540">
    <property type="entry name" value="P-loop containing nucleoside triphosphate hydrolases"/>
    <property type="match status" value="1"/>
</dbReference>
<feature type="coiled-coil region" evidence="4">
    <location>
        <begin position="695"/>
        <end position="725"/>
    </location>
</feature>
<dbReference type="Gene3D" id="3.40.50.300">
    <property type="entry name" value="P-loop containing nucleotide triphosphate hydrolases"/>
    <property type="match status" value="2"/>
</dbReference>
<feature type="coiled-coil region" evidence="4">
    <location>
        <begin position="361"/>
        <end position="423"/>
    </location>
</feature>
<sequence length="1034" mass="115286">MTKDKRIPTQGQKNPYPRTNPMRPLELSLEGFTSFRSPQHLDFSQMDLFVITGPTGAGKSSILEAMTYALYGKTTRCGNQIGELVSQGAKNLKVTLGFAVGEDIYRIARSWRSRGKTTASTVVLEKRVDNSWETIEEKERSANKAVEDILGMDFDTFTRVILLPQGEFDEFLKGDTSKRREILRQLAGFEIFEQMRKQAGELSKLLEKERQAAERQLAELEVPPAWEVERAKLQITELENTIPKLQNAVWEAQQQLDAEERLFAQLEKLAQLEKQQRQLEAEAPKIAALEAKQQRAETAANLQPHWVLVREVLEQYQNATITVAATAEQAANTAAALVSAEQGLEKAKAAQTAATPGIMAREKAIATAQVLEEQRQQLVAEVSRSEQTARNSATAADTAKRQLKTAENKVIAAEEQANQAATKMQAVAPGGERLENLKQVMPLLAQWDFIAKQTQKNQSQAETADRELTVARQNSQLWRAKTLTVEIELTKCRDILKSAEAANLQAQLQNQAATLRSNLAAGDTCPVCGNICSDLHQLQLLPAPEMVDIAPLQARLETANRTYLDAQRRATLAEASVADAQRQQTDSQQELAAIKQRLEAAGQEISAILHQDKWECSALQGEYRLLQAREASWRQAQIEHQEALATLKQAQQSREFALQRWQEGELRHQEAAQVLQMRQQQLAELTAKVYEVTGGAAYETLKQALEREKQQLQAALEAATATESNRRAAAIQAETSATQAKIALDHIAAKKQQLETDWERELNVAGLSQEEFLTAQASGEERAAWQKVITAHREQSLQLVTRLEDLRENIGGRQTDAVILASRRAAKESSKTQFEQANQQKNELSVWVQLSETRLQQAADLQTQLETLLQQQEVYQTLAQNLKSTEFQSYILEHLEGELVARATLLLRELTDARYALEVEDGEYWVADNWNGGEKRRVRTLSGGETFAASVSMALALSEKLAMGAQLGSLFLDEGFGTLDVETLETVSQVLESLRQRSRVIGVITHITALADRAPTQIKVYKSPQGSHLEVETL</sequence>
<evidence type="ECO:0000313" key="7">
    <source>
        <dbReference type="EMBL" id="HGG03231.1"/>
    </source>
</evidence>
<organism evidence="7">
    <name type="scientific">Planktothricoides sp. SpSt-374</name>
    <dbReference type="NCBI Taxonomy" id="2282167"/>
    <lineage>
        <taxon>Bacteria</taxon>
        <taxon>Bacillati</taxon>
        <taxon>Cyanobacteriota</taxon>
        <taxon>Cyanophyceae</taxon>
        <taxon>Oscillatoriophycideae</taxon>
        <taxon>Oscillatoriales</taxon>
        <taxon>Oscillatoriaceae</taxon>
        <taxon>Planktothricoides</taxon>
    </lineage>
</organism>
<reference evidence="7" key="1">
    <citation type="journal article" date="2020" name="mSystems">
        <title>Genome- and Community-Level Interaction Insights into Carbon Utilization and Element Cycling Functions of Hydrothermarchaeota in Hydrothermal Sediment.</title>
        <authorList>
            <person name="Zhou Z."/>
            <person name="Liu Y."/>
            <person name="Xu W."/>
            <person name="Pan J."/>
            <person name="Luo Z.H."/>
            <person name="Li M."/>
        </authorList>
    </citation>
    <scope>NUCLEOTIDE SEQUENCE [LARGE SCALE GENOMIC DNA]</scope>
    <source>
        <strain evidence="7">SpSt-374</strain>
    </source>
</reference>
<comment type="subunit">
    <text evidence="2">Heterodimer of SbcC and SbcD.</text>
</comment>
<protein>
    <recommendedName>
        <fullName evidence="3">Nuclease SbcCD subunit C</fullName>
    </recommendedName>
</protein>
<feature type="coiled-coil region" evidence="4">
    <location>
        <begin position="192"/>
        <end position="289"/>
    </location>
</feature>
<dbReference type="InterPro" id="IPR038729">
    <property type="entry name" value="Rad50/SbcC_AAA"/>
</dbReference>
<keyword evidence="4" id="KW-0175">Coiled coil</keyword>
<evidence type="ECO:0000256" key="4">
    <source>
        <dbReference type="SAM" id="Coils"/>
    </source>
</evidence>
<dbReference type="GO" id="GO:0006302">
    <property type="term" value="P:double-strand break repair"/>
    <property type="evidence" value="ECO:0007669"/>
    <property type="project" value="InterPro"/>
</dbReference>
<comment type="similarity">
    <text evidence="1">Belongs to the SMC family. SbcC subfamily.</text>
</comment>
<feature type="region of interest" description="Disordered" evidence="5">
    <location>
        <begin position="1"/>
        <end position="23"/>
    </location>
</feature>
<dbReference type="PANTHER" id="PTHR32114:SF2">
    <property type="entry name" value="ABC TRANSPORTER ABCH.3"/>
    <property type="match status" value="1"/>
</dbReference>
<name>A0A7C3VT64_9CYAN</name>